<reference evidence="1" key="1">
    <citation type="submission" date="2020-08" db="EMBL/GenBank/DDBJ databases">
        <title>Genome public.</title>
        <authorList>
            <person name="Liu C."/>
            <person name="Sun Q."/>
        </authorList>
    </citation>
    <scope>NUCLEOTIDE SEQUENCE</scope>
    <source>
        <strain evidence="1">NSJ-42</strain>
    </source>
</reference>
<dbReference type="EMBL" id="JACOOQ010000002">
    <property type="protein sequence ID" value="MBC5639255.1"/>
    <property type="molecule type" value="Genomic_DNA"/>
</dbReference>
<dbReference type="RefSeq" id="WP_186834583.1">
    <property type="nucleotide sequence ID" value="NZ_JACOOQ010000002.1"/>
</dbReference>
<dbReference type="AlphaFoldDB" id="A0A8I0A535"/>
<evidence type="ECO:0000313" key="1">
    <source>
        <dbReference type="EMBL" id="MBC5639255.1"/>
    </source>
</evidence>
<accession>A0A8I0A535</accession>
<dbReference type="Proteomes" id="UP000662088">
    <property type="component" value="Unassembled WGS sequence"/>
</dbReference>
<keyword evidence="2" id="KW-1185">Reference proteome</keyword>
<protein>
    <submittedName>
        <fullName evidence="1">Uncharacterized protein</fullName>
    </submittedName>
</protein>
<gene>
    <name evidence="1" type="ORF">H8R92_02175</name>
</gene>
<comment type="caution">
    <text evidence="1">The sequence shown here is derived from an EMBL/GenBank/DDBJ whole genome shotgun (WGS) entry which is preliminary data.</text>
</comment>
<name>A0A8I0A535_9CLOT</name>
<organism evidence="1 2">
    <name type="scientific">Clostridium lentum</name>
    <dbReference type="NCBI Taxonomy" id="2763037"/>
    <lineage>
        <taxon>Bacteria</taxon>
        <taxon>Bacillati</taxon>
        <taxon>Bacillota</taxon>
        <taxon>Clostridia</taxon>
        <taxon>Eubacteriales</taxon>
        <taxon>Clostridiaceae</taxon>
        <taxon>Clostridium</taxon>
    </lineage>
</organism>
<proteinExistence type="predicted"/>
<sequence>MSLFLGKIHFWLFNKVLWFEGLEDEIIKLAQEEGLNVKKLSVEINNKYGQKTENKNLEEIIDTSNIHGWLQNKIHSAEGRMAAWTKAILENNETAIGKLENIYVNQGIKAAKEVKEEKNIISAKEIYDSINDYILDGMPCDRVNEVIIAEEDKVQWKRRICVHNDIWQKESMDVSIFYQLRNIWIKAFVQEVNSQYEYVKIDETTMEIKKKQ</sequence>
<evidence type="ECO:0000313" key="2">
    <source>
        <dbReference type="Proteomes" id="UP000662088"/>
    </source>
</evidence>